<organism evidence="1 2">
    <name type="scientific">Agromyces intestinalis</name>
    <dbReference type="NCBI Taxonomy" id="2592652"/>
    <lineage>
        <taxon>Bacteria</taxon>
        <taxon>Bacillati</taxon>
        <taxon>Actinomycetota</taxon>
        <taxon>Actinomycetes</taxon>
        <taxon>Micrococcales</taxon>
        <taxon>Microbacteriaceae</taxon>
        <taxon>Agromyces</taxon>
    </lineage>
</organism>
<protein>
    <submittedName>
        <fullName evidence="1">Uncharacterized protein</fullName>
    </submittedName>
</protein>
<dbReference type="RefSeq" id="WP_149161837.1">
    <property type="nucleotide sequence ID" value="NZ_CP043505.1"/>
</dbReference>
<evidence type="ECO:0000313" key="2">
    <source>
        <dbReference type="Proteomes" id="UP000324678"/>
    </source>
</evidence>
<sequence>MPQLQEYVEVWTDDAGSPRRLVWRARRFRVTDRPTTLVGPAEWWAPFSEHDVSPGRAPLAISGWRFQASSDDGETHVFDVARDDGRWRLLRVFD</sequence>
<dbReference type="EMBL" id="CP043505">
    <property type="protein sequence ID" value="QEO15824.1"/>
    <property type="molecule type" value="Genomic_DNA"/>
</dbReference>
<reference evidence="1 2" key="1">
    <citation type="submission" date="2019-09" db="EMBL/GenBank/DDBJ databases">
        <title>Genome sequencing of strain KACC 19306.</title>
        <authorList>
            <person name="Heo J."/>
            <person name="Kim S.-J."/>
            <person name="Kim J.-S."/>
            <person name="Hong S.-B."/>
            <person name="Kwon S.-W."/>
        </authorList>
    </citation>
    <scope>NUCLEOTIDE SEQUENCE [LARGE SCALE GENOMIC DNA]</scope>
    <source>
        <strain evidence="1 2">KACC 19306</strain>
    </source>
</reference>
<name>A0A5C1YHZ9_9MICO</name>
<dbReference type="OrthoDB" id="4978768at2"/>
<gene>
    <name evidence="1" type="ORF">FLP10_16405</name>
</gene>
<proteinExistence type="predicted"/>
<dbReference type="KEGG" id="ail:FLP10_16405"/>
<dbReference type="AlphaFoldDB" id="A0A5C1YHZ9"/>
<accession>A0A5C1YHZ9</accession>
<keyword evidence="2" id="KW-1185">Reference proteome</keyword>
<dbReference type="Proteomes" id="UP000324678">
    <property type="component" value="Chromosome"/>
</dbReference>
<evidence type="ECO:0000313" key="1">
    <source>
        <dbReference type="EMBL" id="QEO15824.1"/>
    </source>
</evidence>